<name>A0A5B1CGG7_9BACT</name>
<reference evidence="2 3" key="1">
    <citation type="submission" date="2019-08" db="EMBL/GenBank/DDBJ databases">
        <title>Deep-cultivation of Planctomycetes and their phenomic and genomic characterization uncovers novel biology.</title>
        <authorList>
            <person name="Wiegand S."/>
            <person name="Jogler M."/>
            <person name="Boedeker C."/>
            <person name="Pinto D."/>
            <person name="Vollmers J."/>
            <person name="Rivas-Marin E."/>
            <person name="Kohn T."/>
            <person name="Peeters S.H."/>
            <person name="Heuer A."/>
            <person name="Rast P."/>
            <person name="Oberbeckmann S."/>
            <person name="Bunk B."/>
            <person name="Jeske O."/>
            <person name="Meyerdierks A."/>
            <person name="Storesund J.E."/>
            <person name="Kallscheuer N."/>
            <person name="Luecker S."/>
            <person name="Lage O.M."/>
            <person name="Pohl T."/>
            <person name="Merkel B.J."/>
            <person name="Hornburger P."/>
            <person name="Mueller R.-W."/>
            <person name="Bruemmer F."/>
            <person name="Labrenz M."/>
            <person name="Spormann A.M."/>
            <person name="Op Den Camp H."/>
            <person name="Overmann J."/>
            <person name="Amann R."/>
            <person name="Jetten M.S.M."/>
            <person name="Mascher T."/>
            <person name="Medema M.H."/>
            <person name="Devos D.P."/>
            <person name="Kaster A.-K."/>
            <person name="Ovreas L."/>
            <person name="Rohde M."/>
            <person name="Galperin M.Y."/>
            <person name="Jogler C."/>
        </authorList>
    </citation>
    <scope>NUCLEOTIDE SEQUENCE [LARGE SCALE GENOMIC DNA]</scope>
    <source>
        <strain evidence="2 3">LF1</strain>
    </source>
</reference>
<dbReference type="SUPFAM" id="SSF50630">
    <property type="entry name" value="Acid proteases"/>
    <property type="match status" value="1"/>
</dbReference>
<dbReference type="NCBIfam" id="TIGR02281">
    <property type="entry name" value="clan_AA_DTGA"/>
    <property type="match status" value="1"/>
</dbReference>
<dbReference type="OrthoDB" id="268997at2"/>
<evidence type="ECO:0000313" key="2">
    <source>
        <dbReference type="EMBL" id="KAA1258849.1"/>
    </source>
</evidence>
<evidence type="ECO:0000313" key="3">
    <source>
        <dbReference type="Proteomes" id="UP000322699"/>
    </source>
</evidence>
<sequence length="378" mass="41279" precursor="true">MPTGVNSLLIAMVILTGSLMSEAAAPDANQDDAIQDATKKTVQPESASSTTYSPAVVAKADKIFDQNNLRRSGKSIQSTKVSDVSRAMSGLSRSKRELKTVRDDWKAADEAVKLNRQQTLLMNRQNGELSLQLARATNTTMNNRLVGLINANIARQQILRDQLEKLKEFAGLKRSELSKAEASYAESVLKIREDLTEIADEITKSLADKKVRTAISVAHANFDVPLEQSAGLILKSAERRLAKIEQEIFSEVIALRVENRSMYVDVVVGGKTTPMVLDSGASIVSLPSKTAIELEVVIPSDAPQIRLMTADGRTIMGRRVTLPYVRIGNFEAENVDAAVLSETADSAEPLLGMSFLDNFKFEIDAASKTLKMLRVQAD</sequence>
<keyword evidence="3" id="KW-1185">Reference proteome</keyword>
<gene>
    <name evidence="2" type="ORF">LF1_13730</name>
</gene>
<dbReference type="InterPro" id="IPR001969">
    <property type="entry name" value="Aspartic_peptidase_AS"/>
</dbReference>
<dbReference type="EMBL" id="VRLW01000001">
    <property type="protein sequence ID" value="KAA1258849.1"/>
    <property type="molecule type" value="Genomic_DNA"/>
</dbReference>
<feature type="chain" id="PRO_5023037815" description="Retroviral aspartyl protease" evidence="1">
    <location>
        <begin position="24"/>
        <end position="378"/>
    </location>
</feature>
<dbReference type="PROSITE" id="PS00141">
    <property type="entry name" value="ASP_PROTEASE"/>
    <property type="match status" value="1"/>
</dbReference>
<organism evidence="2 3">
    <name type="scientific">Rubripirellula obstinata</name>
    <dbReference type="NCBI Taxonomy" id="406547"/>
    <lineage>
        <taxon>Bacteria</taxon>
        <taxon>Pseudomonadati</taxon>
        <taxon>Planctomycetota</taxon>
        <taxon>Planctomycetia</taxon>
        <taxon>Pirellulales</taxon>
        <taxon>Pirellulaceae</taxon>
        <taxon>Rubripirellula</taxon>
    </lineage>
</organism>
<dbReference type="InterPro" id="IPR021109">
    <property type="entry name" value="Peptidase_aspartic_dom_sf"/>
</dbReference>
<dbReference type="InterPro" id="IPR034122">
    <property type="entry name" value="Retropepsin-like_bacterial"/>
</dbReference>
<keyword evidence="1" id="KW-0732">Signal</keyword>
<dbReference type="Gene3D" id="2.40.70.10">
    <property type="entry name" value="Acid Proteases"/>
    <property type="match status" value="1"/>
</dbReference>
<dbReference type="Proteomes" id="UP000322699">
    <property type="component" value="Unassembled WGS sequence"/>
</dbReference>
<feature type="signal peptide" evidence="1">
    <location>
        <begin position="1"/>
        <end position="23"/>
    </location>
</feature>
<evidence type="ECO:0008006" key="4">
    <source>
        <dbReference type="Google" id="ProtNLM"/>
    </source>
</evidence>
<comment type="caution">
    <text evidence="2">The sequence shown here is derived from an EMBL/GenBank/DDBJ whole genome shotgun (WGS) entry which is preliminary data.</text>
</comment>
<protein>
    <recommendedName>
        <fullName evidence="4">Retroviral aspartyl protease</fullName>
    </recommendedName>
</protein>
<proteinExistence type="predicted"/>
<dbReference type="InterPro" id="IPR011969">
    <property type="entry name" value="Clan_AA_Asp_peptidase_C"/>
</dbReference>
<dbReference type="RefSeq" id="WP_084422979.1">
    <property type="nucleotide sequence ID" value="NZ_LWSK01000176.1"/>
</dbReference>
<dbReference type="GO" id="GO:0006508">
    <property type="term" value="P:proteolysis"/>
    <property type="evidence" value="ECO:0007669"/>
    <property type="project" value="InterPro"/>
</dbReference>
<accession>A0A5B1CGG7</accession>
<evidence type="ECO:0000256" key="1">
    <source>
        <dbReference type="SAM" id="SignalP"/>
    </source>
</evidence>
<dbReference type="AlphaFoldDB" id="A0A5B1CGG7"/>
<dbReference type="Pfam" id="PF13975">
    <property type="entry name" value="gag-asp_proteas"/>
    <property type="match status" value="1"/>
</dbReference>
<dbReference type="GO" id="GO:0004190">
    <property type="term" value="F:aspartic-type endopeptidase activity"/>
    <property type="evidence" value="ECO:0007669"/>
    <property type="project" value="InterPro"/>
</dbReference>
<dbReference type="CDD" id="cd05483">
    <property type="entry name" value="retropepsin_like_bacteria"/>
    <property type="match status" value="1"/>
</dbReference>